<gene>
    <name evidence="4" type="primary">LOC109472447</name>
</gene>
<dbReference type="GeneID" id="109472447"/>
<dbReference type="GO" id="GO:0008168">
    <property type="term" value="F:methyltransferase activity"/>
    <property type="evidence" value="ECO:0007669"/>
    <property type="project" value="UniProtKB-KW"/>
</dbReference>
<dbReference type="RefSeq" id="XP_019627789.1">
    <property type="nucleotide sequence ID" value="XM_019772230.1"/>
</dbReference>
<name>A0A6P4Z1H4_BRABE</name>
<proteinExistence type="predicted"/>
<reference evidence="4" key="1">
    <citation type="submission" date="2025-08" db="UniProtKB">
        <authorList>
            <consortium name="RefSeq"/>
        </authorList>
    </citation>
    <scope>IDENTIFICATION</scope>
    <source>
        <tissue evidence="4">Gonad</tissue>
    </source>
</reference>
<dbReference type="Gene3D" id="3.40.50.150">
    <property type="entry name" value="Vaccinia Virus protein VP39"/>
    <property type="match status" value="1"/>
</dbReference>
<dbReference type="KEGG" id="bbel:109472447"/>
<keyword evidence="2" id="KW-0808">Transferase</keyword>
<evidence type="ECO:0000256" key="1">
    <source>
        <dbReference type="ARBA" id="ARBA00022603"/>
    </source>
</evidence>
<dbReference type="FunFam" id="3.40.50.150:FF:000118">
    <property type="entry name" value="Histamine N-methyltransferase"/>
    <property type="match status" value="1"/>
</dbReference>
<dbReference type="OrthoDB" id="5984880at2759"/>
<keyword evidence="3" id="KW-1185">Reference proteome</keyword>
<evidence type="ECO:0000313" key="3">
    <source>
        <dbReference type="Proteomes" id="UP000515135"/>
    </source>
</evidence>
<dbReference type="InterPro" id="IPR029063">
    <property type="entry name" value="SAM-dependent_MTases_sf"/>
</dbReference>
<dbReference type="Proteomes" id="UP000515135">
    <property type="component" value="Unplaced"/>
</dbReference>
<dbReference type="CDD" id="cd02440">
    <property type="entry name" value="AdoMet_MTases"/>
    <property type="match status" value="1"/>
</dbReference>
<accession>A0A6P4Z1H4</accession>
<protein>
    <submittedName>
        <fullName evidence="4">Histamine N-methyltransferase-like</fullName>
    </submittedName>
</protein>
<sequence length="314" mass="35555">MCTPFNCIRAHVTPDGDLLARFRVPLLEAMDNFGALLTYSMPRYLSSFRAFLDSFDVSGHGDLSYGAMVPDSILCESGEDVRVLRIGSGSGEIDSVMLKKLLQRHSSVYIRVVEPSEEMIGRYKSLVREDTGLGAVKFDWRQQTADEYFTTKEETKFHLIHAVHVLYYVKDLHATLRNMWEELADGGYMLIAMESDRSDWGKMVYRLREIFGLGGSSSALFSSPTEIKQWFDEMKIGYVTSEDEVNMNVTACFKEESEPGKLLLDFLVHTPHVSSETDLRAAALEYILQNSSMVEDKIVLKSVNEVMVAFKTCE</sequence>
<evidence type="ECO:0000313" key="4">
    <source>
        <dbReference type="RefSeq" id="XP_019627789.1"/>
    </source>
</evidence>
<dbReference type="SUPFAM" id="SSF53335">
    <property type="entry name" value="S-adenosyl-L-methionine-dependent methyltransferases"/>
    <property type="match status" value="1"/>
</dbReference>
<evidence type="ECO:0000256" key="2">
    <source>
        <dbReference type="ARBA" id="ARBA00022679"/>
    </source>
</evidence>
<dbReference type="AlphaFoldDB" id="A0A6P4Z1H4"/>
<dbReference type="Pfam" id="PF13489">
    <property type="entry name" value="Methyltransf_23"/>
    <property type="match status" value="1"/>
</dbReference>
<organism evidence="3 4">
    <name type="scientific">Branchiostoma belcheri</name>
    <name type="common">Amphioxus</name>
    <dbReference type="NCBI Taxonomy" id="7741"/>
    <lineage>
        <taxon>Eukaryota</taxon>
        <taxon>Metazoa</taxon>
        <taxon>Chordata</taxon>
        <taxon>Cephalochordata</taxon>
        <taxon>Leptocardii</taxon>
        <taxon>Amphioxiformes</taxon>
        <taxon>Branchiostomatidae</taxon>
        <taxon>Branchiostoma</taxon>
    </lineage>
</organism>
<keyword evidence="1" id="KW-0489">Methyltransferase</keyword>
<dbReference type="GO" id="GO:0032259">
    <property type="term" value="P:methylation"/>
    <property type="evidence" value="ECO:0007669"/>
    <property type="project" value="UniProtKB-KW"/>
</dbReference>